<evidence type="ECO:0000256" key="4">
    <source>
        <dbReference type="PROSITE-ProRule" id="PRU00335"/>
    </source>
</evidence>
<keyword evidence="2 4" id="KW-0238">DNA-binding</keyword>
<dbReference type="SUPFAM" id="SSF48498">
    <property type="entry name" value="Tetracyclin repressor-like, C-terminal domain"/>
    <property type="match status" value="1"/>
</dbReference>
<evidence type="ECO:0000256" key="1">
    <source>
        <dbReference type="ARBA" id="ARBA00023015"/>
    </source>
</evidence>
<keyword evidence="7" id="KW-1185">Reference proteome</keyword>
<dbReference type="PROSITE" id="PS50977">
    <property type="entry name" value="HTH_TETR_2"/>
    <property type="match status" value="1"/>
</dbReference>
<accession>A0ABW7XIT6</accession>
<dbReference type="InterPro" id="IPR050109">
    <property type="entry name" value="HTH-type_TetR-like_transc_reg"/>
</dbReference>
<reference evidence="6 7" key="1">
    <citation type="submission" date="2024-10" db="EMBL/GenBank/DDBJ databases">
        <title>The Natural Products Discovery Center: Release of the First 8490 Sequenced Strains for Exploring Actinobacteria Biosynthetic Diversity.</title>
        <authorList>
            <person name="Kalkreuter E."/>
            <person name="Kautsar S.A."/>
            <person name="Yang D."/>
            <person name="Bader C.D."/>
            <person name="Teijaro C.N."/>
            <person name="Fluegel L."/>
            <person name="Davis C.M."/>
            <person name="Simpson J.R."/>
            <person name="Lauterbach L."/>
            <person name="Steele A.D."/>
            <person name="Gui C."/>
            <person name="Meng S."/>
            <person name="Li G."/>
            <person name="Viehrig K."/>
            <person name="Ye F."/>
            <person name="Su P."/>
            <person name="Kiefer A.F."/>
            <person name="Nichols A."/>
            <person name="Cepeda A.J."/>
            <person name="Yan W."/>
            <person name="Fan B."/>
            <person name="Jiang Y."/>
            <person name="Adhikari A."/>
            <person name="Zheng C.-J."/>
            <person name="Schuster L."/>
            <person name="Cowan T.M."/>
            <person name="Smanski M.J."/>
            <person name="Chevrette M.G."/>
            <person name="De Carvalho L.P.S."/>
            <person name="Shen B."/>
        </authorList>
    </citation>
    <scope>NUCLEOTIDE SEQUENCE [LARGE SCALE GENOMIC DNA]</scope>
    <source>
        <strain evidence="6 7">NPDC019481</strain>
    </source>
</reference>
<dbReference type="EMBL" id="JBIRYI010000006">
    <property type="protein sequence ID" value="MFI2487438.1"/>
    <property type="molecule type" value="Genomic_DNA"/>
</dbReference>
<keyword evidence="3" id="KW-0804">Transcription</keyword>
<evidence type="ECO:0000259" key="5">
    <source>
        <dbReference type="PROSITE" id="PS50977"/>
    </source>
</evidence>
<dbReference type="Pfam" id="PF00440">
    <property type="entry name" value="TetR_N"/>
    <property type="match status" value="1"/>
</dbReference>
<feature type="domain" description="HTH tetR-type" evidence="5">
    <location>
        <begin position="7"/>
        <end position="67"/>
    </location>
</feature>
<dbReference type="InterPro" id="IPR001647">
    <property type="entry name" value="HTH_TetR"/>
</dbReference>
<dbReference type="PANTHER" id="PTHR30055:SF234">
    <property type="entry name" value="HTH-TYPE TRANSCRIPTIONAL REGULATOR BETI"/>
    <property type="match status" value="1"/>
</dbReference>
<evidence type="ECO:0000256" key="3">
    <source>
        <dbReference type="ARBA" id="ARBA00023163"/>
    </source>
</evidence>
<protein>
    <submittedName>
        <fullName evidence="6">TetR/AcrR family transcriptional regulator</fullName>
    </submittedName>
</protein>
<dbReference type="InterPro" id="IPR009057">
    <property type="entry name" value="Homeodomain-like_sf"/>
</dbReference>
<comment type="caution">
    <text evidence="6">The sequence shown here is derived from an EMBL/GenBank/DDBJ whole genome shotgun (WGS) entry which is preliminary data.</text>
</comment>
<dbReference type="InterPro" id="IPR036271">
    <property type="entry name" value="Tet_transcr_reg_TetR-rel_C_sf"/>
</dbReference>
<sequence length="210" mass="22327">MPRPTIPDRRETLLDVAERLVLDRGFDAMSVQSVADAAGVSKGGVYREFAGKHELLDAVLQRSTARLGDRVDALTAHLPRPVPLSALYRAGVEALLDDPLMSAAVLDDRAVLGDHVRAVGPDRYRARFRWITGHIEELRAAGQVRADVDPEAVSLALSSVTIGLLSASALIGPLTSDQLRAALGVVAELVRVGIDGGRGGAGTIPDEEER</sequence>
<evidence type="ECO:0000313" key="6">
    <source>
        <dbReference type="EMBL" id="MFI2487438.1"/>
    </source>
</evidence>
<evidence type="ECO:0000256" key="2">
    <source>
        <dbReference type="ARBA" id="ARBA00023125"/>
    </source>
</evidence>
<gene>
    <name evidence="6" type="ORF">ACH47X_11045</name>
</gene>
<feature type="DNA-binding region" description="H-T-H motif" evidence="4">
    <location>
        <begin position="30"/>
        <end position="49"/>
    </location>
</feature>
<dbReference type="RefSeq" id="WP_397404156.1">
    <property type="nucleotide sequence ID" value="NZ_JBIRYI010000006.1"/>
</dbReference>
<organism evidence="6 7">
    <name type="scientific">Promicromonospora kroppenstedtii</name>
    <dbReference type="NCBI Taxonomy" id="440482"/>
    <lineage>
        <taxon>Bacteria</taxon>
        <taxon>Bacillati</taxon>
        <taxon>Actinomycetota</taxon>
        <taxon>Actinomycetes</taxon>
        <taxon>Micrococcales</taxon>
        <taxon>Promicromonosporaceae</taxon>
        <taxon>Promicromonospora</taxon>
    </lineage>
</organism>
<dbReference type="Gene3D" id="1.10.357.10">
    <property type="entry name" value="Tetracycline Repressor, domain 2"/>
    <property type="match status" value="1"/>
</dbReference>
<dbReference type="PRINTS" id="PR00455">
    <property type="entry name" value="HTHTETR"/>
</dbReference>
<keyword evidence="1" id="KW-0805">Transcription regulation</keyword>
<dbReference type="Proteomes" id="UP001611580">
    <property type="component" value="Unassembled WGS sequence"/>
</dbReference>
<dbReference type="PANTHER" id="PTHR30055">
    <property type="entry name" value="HTH-TYPE TRANSCRIPTIONAL REGULATOR RUTR"/>
    <property type="match status" value="1"/>
</dbReference>
<dbReference type="SUPFAM" id="SSF46689">
    <property type="entry name" value="Homeodomain-like"/>
    <property type="match status" value="1"/>
</dbReference>
<proteinExistence type="predicted"/>
<evidence type="ECO:0000313" key="7">
    <source>
        <dbReference type="Proteomes" id="UP001611580"/>
    </source>
</evidence>
<name>A0ABW7XIT6_9MICO</name>